<dbReference type="OrthoDB" id="28868at2759"/>
<dbReference type="InterPro" id="IPR032698">
    <property type="entry name" value="SirB1_N"/>
</dbReference>
<dbReference type="GO" id="GO:0003677">
    <property type="term" value="F:DNA binding"/>
    <property type="evidence" value="ECO:0007669"/>
    <property type="project" value="InterPro"/>
</dbReference>
<dbReference type="AlphaFoldDB" id="R4XDS8"/>
<evidence type="ECO:0000313" key="2">
    <source>
        <dbReference type="EMBL" id="CCG82575.1"/>
    </source>
</evidence>
<dbReference type="Proteomes" id="UP000013776">
    <property type="component" value="Unassembled WGS sequence"/>
</dbReference>
<dbReference type="Gene3D" id="2.30.30.390">
    <property type="entry name" value="Hemimethylated DNA-binding domain"/>
    <property type="match status" value="1"/>
</dbReference>
<organism evidence="2 3">
    <name type="scientific">Taphrina deformans (strain PYCC 5710 / ATCC 11124 / CBS 356.35 / IMI 108563 / JCM 9778 / NBRC 8474)</name>
    <name type="common">Peach leaf curl fungus</name>
    <name type="synonym">Lalaria deformans</name>
    <dbReference type="NCBI Taxonomy" id="1097556"/>
    <lineage>
        <taxon>Eukaryota</taxon>
        <taxon>Fungi</taxon>
        <taxon>Dikarya</taxon>
        <taxon>Ascomycota</taxon>
        <taxon>Taphrinomycotina</taxon>
        <taxon>Taphrinomycetes</taxon>
        <taxon>Taphrinales</taxon>
        <taxon>Taphrinaceae</taxon>
        <taxon>Taphrina</taxon>
    </lineage>
</organism>
<gene>
    <name evidence="2" type="ORF">TAPDE_002602</name>
</gene>
<dbReference type="STRING" id="1097556.R4XDS8"/>
<evidence type="ECO:0000313" key="3">
    <source>
        <dbReference type="Proteomes" id="UP000013776"/>
    </source>
</evidence>
<feature type="domain" description="F-box" evidence="1">
    <location>
        <begin position="1"/>
        <end position="45"/>
    </location>
</feature>
<proteinExistence type="predicted"/>
<dbReference type="InterPro" id="IPR036623">
    <property type="entry name" value="Hemimethylated_DNA-bd_sf"/>
</dbReference>
<dbReference type="InterPro" id="IPR011722">
    <property type="entry name" value="Hemimethylated_DNA-bd_dom"/>
</dbReference>
<dbReference type="Pfam" id="PF08755">
    <property type="entry name" value="YccV-like"/>
    <property type="match status" value="1"/>
</dbReference>
<dbReference type="SMART" id="SM00992">
    <property type="entry name" value="YccV-like"/>
    <property type="match status" value="1"/>
</dbReference>
<dbReference type="Gene3D" id="1.20.1280.50">
    <property type="match status" value="1"/>
</dbReference>
<accession>R4XDS8</accession>
<dbReference type="InterPro" id="IPR036047">
    <property type="entry name" value="F-box-like_dom_sf"/>
</dbReference>
<protein>
    <submittedName>
        <fullName evidence="2">F-box domain protein</fullName>
    </submittedName>
</protein>
<dbReference type="PANTHER" id="PTHR31350">
    <property type="entry name" value="SI:DKEY-261L7.2"/>
    <property type="match status" value="1"/>
</dbReference>
<dbReference type="Pfam" id="PF12937">
    <property type="entry name" value="F-box-like"/>
    <property type="match status" value="1"/>
</dbReference>
<dbReference type="VEuPathDB" id="FungiDB:TAPDE_002602"/>
<dbReference type="EMBL" id="CAHR02000090">
    <property type="protein sequence ID" value="CCG82575.1"/>
    <property type="molecule type" value="Genomic_DNA"/>
</dbReference>
<evidence type="ECO:0000259" key="1">
    <source>
        <dbReference type="PROSITE" id="PS50181"/>
    </source>
</evidence>
<dbReference type="eggNOG" id="ENOG502QS7Z">
    <property type="taxonomic scope" value="Eukaryota"/>
</dbReference>
<reference evidence="2 3" key="1">
    <citation type="journal article" date="2013" name="MBio">
        <title>Genome sequencing of the plant pathogen Taphrina deformans, the causal agent of peach leaf curl.</title>
        <authorList>
            <person name="Cisse O.H."/>
            <person name="Almeida J.M.G.C.F."/>
            <person name="Fonseca A."/>
            <person name="Kumar A.A."/>
            <person name="Salojaervi J."/>
            <person name="Overmyer K."/>
            <person name="Hauser P.M."/>
            <person name="Pagni M."/>
        </authorList>
    </citation>
    <scope>NUCLEOTIDE SEQUENCE [LARGE SCALE GENOMIC DNA]</scope>
    <source>
        <strain evidence="3">PYCC 5710 / ATCC 11124 / CBS 356.35 / IMI 108563 / JCM 9778 / NBRC 8474</strain>
    </source>
</reference>
<dbReference type="SUPFAM" id="SSF81383">
    <property type="entry name" value="F-box domain"/>
    <property type="match status" value="1"/>
</dbReference>
<dbReference type="SUPFAM" id="SSF141255">
    <property type="entry name" value="YccV-like"/>
    <property type="match status" value="1"/>
</dbReference>
<keyword evidence="3" id="KW-1185">Reference proteome</keyword>
<dbReference type="Pfam" id="PF13369">
    <property type="entry name" value="Transglut_core2"/>
    <property type="match status" value="1"/>
</dbReference>
<dbReference type="PROSITE" id="PS50181">
    <property type="entry name" value="FBOX"/>
    <property type="match status" value="1"/>
</dbReference>
<dbReference type="NCBIfam" id="TIGR02097">
    <property type="entry name" value="yccV"/>
    <property type="match status" value="1"/>
</dbReference>
<dbReference type="PANTHER" id="PTHR31350:SF27">
    <property type="entry name" value="HEMIMETHYLATED DNA-BINDING DOMAIN-CONTAINING PROTEIN"/>
    <property type="match status" value="1"/>
</dbReference>
<name>R4XDS8_TAPDE</name>
<dbReference type="SMART" id="SM00256">
    <property type="entry name" value="FBOX"/>
    <property type="match status" value="1"/>
</dbReference>
<dbReference type="InterPro" id="IPR001810">
    <property type="entry name" value="F-box_dom"/>
</dbReference>
<comment type="caution">
    <text evidence="2">The sequence shown here is derived from an EMBL/GenBank/DDBJ whole genome shotgun (WGS) entry which is preliminary data.</text>
</comment>
<sequence>MDYLPVETIQQIFSCLTDPKDTINLARCNRLLYRIGTDDSLWRRHLTSWNYSNETLPTLYQYNAPPVVRSVDARETFRRRKTLDRRMELCILTIVENPHGRLKYIEAISDYFMDAADAVRAFRLRNGRINKNYGIDYYCCLLERHISRKLGIHILQKMASRDKNPVDSCDALFALYAIGSFHRSDGLDFHLPSTLNELQQAVLDLAGSDWEDLPVHDTTQSPEEDRTDKLSIIMQALTNAGIRPASGPGYYDLRNSFLYCAMKEKRPTIPITMVAIFVALCTRLGLSSSAIGFPGQVLAAVKDGDSTVYVAPYEGGKCYLRAELVNRLHSYGMPDVDAYLSPCTTEDLCIRSSRNILNCIERGTDMHTLDGLYAALVTLRLMGHPLPLAEDQFMTLITLHYPYDIGIWERLHIPEHQELIRQARLEDVTVRRPKRRSEQPVEIRHRVGVVFRHALFNYTAVITGWDHYCDQSPEWIRQMRVNLLERKTKQPFYNVLVSDGSERYVAEDNVLPITDNESPVFQSLADLEIIGKYFQSSVDNQFVLSSDLMQAYPDDH</sequence>